<protein>
    <submittedName>
        <fullName evidence="2">Transcriptional regulator with XRE-family HTH domain</fullName>
    </submittedName>
</protein>
<feature type="domain" description="HTH cro/C1-type" evidence="1">
    <location>
        <begin position="21"/>
        <end position="65"/>
    </location>
</feature>
<sequence>MNSTFTERLKELTTDIGRGWQSSLARHCGVTRAAITNWLSGRNKGIESTHLFAIADYFRVNPRWLATGAGPKWAEIPMDLSKHVHPTVGEVLHKFEEVTARREQMSESERIELYMWLAGERQSPQESAASQITG</sequence>
<reference evidence="2" key="1">
    <citation type="submission" date="2023-07" db="EMBL/GenBank/DDBJ databases">
        <title>Sorghum-associated microbial communities from plants grown in Nebraska, USA.</title>
        <authorList>
            <person name="Schachtman D."/>
        </authorList>
    </citation>
    <scope>NUCLEOTIDE SEQUENCE</scope>
    <source>
        <strain evidence="2">DS3754</strain>
    </source>
</reference>
<dbReference type="PROSITE" id="PS50943">
    <property type="entry name" value="HTH_CROC1"/>
    <property type="match status" value="1"/>
</dbReference>
<evidence type="ECO:0000313" key="2">
    <source>
        <dbReference type="EMBL" id="MDP9890908.1"/>
    </source>
</evidence>
<dbReference type="SUPFAM" id="SSF47413">
    <property type="entry name" value="lambda repressor-like DNA-binding domains"/>
    <property type="match status" value="1"/>
</dbReference>
<evidence type="ECO:0000313" key="3">
    <source>
        <dbReference type="Proteomes" id="UP001242045"/>
    </source>
</evidence>
<dbReference type="Proteomes" id="UP001242045">
    <property type="component" value="Unassembled WGS sequence"/>
</dbReference>
<comment type="caution">
    <text evidence="2">The sequence shown here is derived from an EMBL/GenBank/DDBJ whole genome shotgun (WGS) entry which is preliminary data.</text>
</comment>
<evidence type="ECO:0000259" key="1">
    <source>
        <dbReference type="PROSITE" id="PS50943"/>
    </source>
</evidence>
<organism evidence="2 3">
    <name type="scientific">Variovorax boronicumulans</name>
    <dbReference type="NCBI Taxonomy" id="436515"/>
    <lineage>
        <taxon>Bacteria</taxon>
        <taxon>Pseudomonadati</taxon>
        <taxon>Pseudomonadota</taxon>
        <taxon>Betaproteobacteria</taxon>
        <taxon>Burkholderiales</taxon>
        <taxon>Comamonadaceae</taxon>
        <taxon>Variovorax</taxon>
    </lineage>
</organism>
<dbReference type="InterPro" id="IPR001387">
    <property type="entry name" value="Cro/C1-type_HTH"/>
</dbReference>
<accession>A0AAW8CI16</accession>
<dbReference type="RefSeq" id="WP_307683404.1">
    <property type="nucleotide sequence ID" value="NZ_JAUSRD010000001.1"/>
</dbReference>
<proteinExistence type="predicted"/>
<dbReference type="EMBL" id="JAUSRD010000001">
    <property type="protein sequence ID" value="MDP9890908.1"/>
    <property type="molecule type" value="Genomic_DNA"/>
</dbReference>
<dbReference type="Pfam" id="PF01381">
    <property type="entry name" value="HTH_3"/>
    <property type="match status" value="1"/>
</dbReference>
<dbReference type="SMART" id="SM00530">
    <property type="entry name" value="HTH_XRE"/>
    <property type="match status" value="1"/>
</dbReference>
<dbReference type="GO" id="GO:0003677">
    <property type="term" value="F:DNA binding"/>
    <property type="evidence" value="ECO:0007669"/>
    <property type="project" value="InterPro"/>
</dbReference>
<dbReference type="InterPro" id="IPR010982">
    <property type="entry name" value="Lambda_DNA-bd_dom_sf"/>
</dbReference>
<gene>
    <name evidence="2" type="ORF">J2W31_000004</name>
</gene>
<name>A0AAW8CI16_9BURK</name>
<dbReference type="Gene3D" id="1.10.260.40">
    <property type="entry name" value="lambda repressor-like DNA-binding domains"/>
    <property type="match status" value="1"/>
</dbReference>
<dbReference type="CDD" id="cd00093">
    <property type="entry name" value="HTH_XRE"/>
    <property type="match status" value="1"/>
</dbReference>
<dbReference type="AlphaFoldDB" id="A0AAW8CI16"/>